<dbReference type="AlphaFoldDB" id="A0A1M5ED02"/>
<feature type="domain" description="Secretion system C-terminal sorting" evidence="3">
    <location>
        <begin position="203"/>
        <end position="270"/>
    </location>
</feature>
<evidence type="ECO:0000313" key="5">
    <source>
        <dbReference type="Proteomes" id="UP000184518"/>
    </source>
</evidence>
<keyword evidence="5" id="KW-1185">Reference proteome</keyword>
<dbReference type="EMBL" id="FQUT01000006">
    <property type="protein sequence ID" value="SHF77066.1"/>
    <property type="molecule type" value="Genomic_DNA"/>
</dbReference>
<organism evidence="4 5">
    <name type="scientific">Chryseobacterium arachidis</name>
    <dbReference type="NCBI Taxonomy" id="1416778"/>
    <lineage>
        <taxon>Bacteria</taxon>
        <taxon>Pseudomonadati</taxon>
        <taxon>Bacteroidota</taxon>
        <taxon>Flavobacteriia</taxon>
        <taxon>Flavobacteriales</taxon>
        <taxon>Weeksellaceae</taxon>
        <taxon>Chryseobacterium group</taxon>
        <taxon>Chryseobacterium</taxon>
    </lineage>
</organism>
<feature type="chain" id="PRO_5012589951" evidence="2">
    <location>
        <begin position="18"/>
        <end position="272"/>
    </location>
</feature>
<reference evidence="5" key="1">
    <citation type="submission" date="2016-11" db="EMBL/GenBank/DDBJ databases">
        <authorList>
            <person name="Varghese N."/>
            <person name="Submissions S."/>
        </authorList>
    </citation>
    <scope>NUCLEOTIDE SEQUENCE [LARGE SCALE GENOMIC DNA]</scope>
    <source>
        <strain evidence="5">DSM 27619</strain>
    </source>
</reference>
<dbReference type="Gene3D" id="2.60.120.200">
    <property type="match status" value="1"/>
</dbReference>
<name>A0A1M5ED02_9FLAO</name>
<protein>
    <submittedName>
        <fullName evidence="4">Por secretion system C-terminal sorting domain-containing protein</fullName>
    </submittedName>
</protein>
<dbReference type="InterPro" id="IPR026444">
    <property type="entry name" value="Secre_tail"/>
</dbReference>
<feature type="signal peptide" evidence="2">
    <location>
        <begin position="1"/>
        <end position="17"/>
    </location>
</feature>
<sequence length="272" mass="30009">MKKNLLLFLLSSSLSNAQVFSENFNGGVLPTGWTVSNANTSFNWGVGSQNSFANFSSGNAFFDDNNAGPGSINPDARLVSPMISLSGVANPKLSFKYANMIYNLNSTMKVEAFNGTSWVQIFTTSGTSGTWGIDFNTFKYIINAYSLASNIDLTPYVNANFRLRFIYNDVGDYSYGFVMDDITITSGNVLATSDILLKDQFEVYPNPVKDNFYIRSDIKSVTKISVTDMSGKLIKTVEGKSDGYNISDLPKGTYIILITNDKEITRKKIIKQ</sequence>
<evidence type="ECO:0000256" key="2">
    <source>
        <dbReference type="SAM" id="SignalP"/>
    </source>
</evidence>
<evidence type="ECO:0000259" key="3">
    <source>
        <dbReference type="Pfam" id="PF18962"/>
    </source>
</evidence>
<evidence type="ECO:0000256" key="1">
    <source>
        <dbReference type="ARBA" id="ARBA00022729"/>
    </source>
</evidence>
<dbReference type="NCBIfam" id="TIGR04183">
    <property type="entry name" value="Por_Secre_tail"/>
    <property type="match status" value="1"/>
</dbReference>
<dbReference type="STRING" id="1416778.SAMN05443633_106177"/>
<keyword evidence="1 2" id="KW-0732">Signal</keyword>
<dbReference type="Proteomes" id="UP000184518">
    <property type="component" value="Unassembled WGS sequence"/>
</dbReference>
<dbReference type="OrthoDB" id="1447653at2"/>
<accession>A0A1M5ED02</accession>
<proteinExistence type="predicted"/>
<gene>
    <name evidence="4" type="ORF">SAMN05443633_106177</name>
</gene>
<dbReference type="RefSeq" id="WP_072958523.1">
    <property type="nucleotide sequence ID" value="NZ_FQUT01000006.1"/>
</dbReference>
<evidence type="ECO:0000313" key="4">
    <source>
        <dbReference type="EMBL" id="SHF77066.1"/>
    </source>
</evidence>
<dbReference type="Pfam" id="PF18962">
    <property type="entry name" value="Por_Secre_tail"/>
    <property type="match status" value="1"/>
</dbReference>